<keyword evidence="10 18" id="KW-1133">Transmembrane helix</keyword>
<evidence type="ECO:0000256" key="9">
    <source>
        <dbReference type="ARBA" id="ARBA00022840"/>
    </source>
</evidence>
<dbReference type="PROSITE" id="PS50011">
    <property type="entry name" value="PROTEIN_KINASE_DOM"/>
    <property type="match status" value="1"/>
</dbReference>
<evidence type="ECO:0000256" key="6">
    <source>
        <dbReference type="ARBA" id="ARBA00022729"/>
    </source>
</evidence>
<evidence type="ECO:0000256" key="1">
    <source>
        <dbReference type="ARBA" id="ARBA00004479"/>
    </source>
</evidence>
<evidence type="ECO:0000256" key="5">
    <source>
        <dbReference type="ARBA" id="ARBA00022692"/>
    </source>
</evidence>
<keyword evidence="7 15" id="KW-0547">Nucleotide-binding</keyword>
<dbReference type="Proteomes" id="UP000823388">
    <property type="component" value="Chromosome 1K"/>
</dbReference>
<dbReference type="GO" id="GO:0005524">
    <property type="term" value="F:ATP binding"/>
    <property type="evidence" value="ECO:0007669"/>
    <property type="project" value="UniProtKB-UniRule"/>
</dbReference>
<evidence type="ECO:0000256" key="12">
    <source>
        <dbReference type="ARBA" id="ARBA00023180"/>
    </source>
</evidence>
<protein>
    <recommendedName>
        <fullName evidence="2">non-specific serine/threonine protein kinase</fullName>
        <ecNumber evidence="2">2.7.11.1</ecNumber>
    </recommendedName>
</protein>
<dbReference type="GO" id="GO:0004674">
    <property type="term" value="F:protein serine/threonine kinase activity"/>
    <property type="evidence" value="ECO:0007669"/>
    <property type="project" value="UniProtKB-KW"/>
</dbReference>
<dbReference type="EMBL" id="CM029037">
    <property type="protein sequence ID" value="KAG2657525.1"/>
    <property type="molecule type" value="Genomic_DNA"/>
</dbReference>
<dbReference type="InterPro" id="IPR001245">
    <property type="entry name" value="Ser-Thr/Tyr_kinase_cat_dom"/>
</dbReference>
<keyword evidence="11 18" id="KW-0472">Membrane</keyword>
<feature type="domain" description="Protein kinase" evidence="19">
    <location>
        <begin position="117"/>
        <end position="413"/>
    </location>
</feature>
<feature type="transmembrane region" description="Helical" evidence="18">
    <location>
        <begin position="29"/>
        <end position="52"/>
    </location>
</feature>
<comment type="catalytic activity">
    <reaction evidence="13">
        <text>L-threonyl-[protein] + ATP = O-phospho-L-threonyl-[protein] + ADP + H(+)</text>
        <dbReference type="Rhea" id="RHEA:46608"/>
        <dbReference type="Rhea" id="RHEA-COMP:11060"/>
        <dbReference type="Rhea" id="RHEA-COMP:11605"/>
        <dbReference type="ChEBI" id="CHEBI:15378"/>
        <dbReference type="ChEBI" id="CHEBI:30013"/>
        <dbReference type="ChEBI" id="CHEBI:30616"/>
        <dbReference type="ChEBI" id="CHEBI:61977"/>
        <dbReference type="ChEBI" id="CHEBI:456216"/>
        <dbReference type="EC" id="2.7.11.1"/>
    </reaction>
</comment>
<dbReference type="GO" id="GO:0016020">
    <property type="term" value="C:membrane"/>
    <property type="evidence" value="ECO:0007669"/>
    <property type="project" value="UniProtKB-SubCell"/>
</dbReference>
<dbReference type="Pfam" id="PF07714">
    <property type="entry name" value="PK_Tyr_Ser-Thr"/>
    <property type="match status" value="1"/>
</dbReference>
<evidence type="ECO:0000313" key="20">
    <source>
        <dbReference type="EMBL" id="KAG2657525.1"/>
    </source>
</evidence>
<sequence>MSFSGIPADGGSSSTDDFGKQASHTFNSFMIYAVVIGIISLGATCLIVYLVYRCFRKNGLPSINVKTTSTGRDGGAGEPPSLPDSVIRSTTIENFLNEIAREKPVRFSAQQLDGYTQRRAAELGAGGFGAVYKGMLPNGLDVAVKVLHEHMGGEVTEQQFMAEVGTLWRTNHANLIRLIGFCSDADGTRALVYEFMPNRSLDRFLFDDRSRAAAVGPAALLAVAAGVARGLRYLHEECQKKIIHYDVKAGNVLLDGALTPKLTDFGVAQLLSRAATHASVHGARGTLGYMAPEVVRVGTAAPVTEKCDVYSFGMLLFEVVGRRKNMDNNAAAAGDDSGGLDGWLPLIAWTRYERGELMDLVRECHAVAAADEEQWREAAERMCKVAFLCVQQRPEERPAMSVVVSMLEGHSDVPAPAFPFGWMNPGPPTKGASSWSSSSASGSDLIISVQK</sequence>
<dbReference type="Gene3D" id="3.30.200.20">
    <property type="entry name" value="Phosphorylase Kinase, domain 1"/>
    <property type="match status" value="1"/>
</dbReference>
<evidence type="ECO:0000256" key="7">
    <source>
        <dbReference type="ARBA" id="ARBA00022741"/>
    </source>
</evidence>
<keyword evidence="8" id="KW-0418">Kinase</keyword>
<dbReference type="InterPro" id="IPR017441">
    <property type="entry name" value="Protein_kinase_ATP_BS"/>
</dbReference>
<evidence type="ECO:0000256" key="14">
    <source>
        <dbReference type="ARBA" id="ARBA00048679"/>
    </source>
</evidence>
<evidence type="ECO:0000259" key="19">
    <source>
        <dbReference type="PROSITE" id="PS50011"/>
    </source>
</evidence>
<dbReference type="InterPro" id="IPR008271">
    <property type="entry name" value="Ser/Thr_kinase_AS"/>
</dbReference>
<keyword evidence="3 16" id="KW-0723">Serine/threonine-protein kinase</keyword>
<evidence type="ECO:0000256" key="4">
    <source>
        <dbReference type="ARBA" id="ARBA00022679"/>
    </source>
</evidence>
<evidence type="ECO:0000256" key="13">
    <source>
        <dbReference type="ARBA" id="ARBA00047899"/>
    </source>
</evidence>
<dbReference type="SMART" id="SM00220">
    <property type="entry name" value="S_TKc"/>
    <property type="match status" value="1"/>
</dbReference>
<dbReference type="PROSITE" id="PS00107">
    <property type="entry name" value="PROTEIN_KINASE_ATP"/>
    <property type="match status" value="1"/>
</dbReference>
<feature type="binding site" evidence="15">
    <location>
        <position position="145"/>
    </location>
    <ligand>
        <name>ATP</name>
        <dbReference type="ChEBI" id="CHEBI:30616"/>
    </ligand>
</feature>
<evidence type="ECO:0000256" key="18">
    <source>
        <dbReference type="SAM" id="Phobius"/>
    </source>
</evidence>
<dbReference type="InterPro" id="IPR045874">
    <property type="entry name" value="LRK10/LRL21-25-like"/>
</dbReference>
<dbReference type="AlphaFoldDB" id="A0A8T0XDQ7"/>
<proteinExistence type="inferred from homology"/>
<evidence type="ECO:0000256" key="11">
    <source>
        <dbReference type="ARBA" id="ARBA00023136"/>
    </source>
</evidence>
<keyword evidence="5 18" id="KW-0812">Transmembrane</keyword>
<dbReference type="InterPro" id="IPR000719">
    <property type="entry name" value="Prot_kinase_dom"/>
</dbReference>
<keyword evidence="9 15" id="KW-0067">ATP-binding</keyword>
<evidence type="ECO:0000256" key="15">
    <source>
        <dbReference type="PROSITE-ProRule" id="PRU10141"/>
    </source>
</evidence>
<keyword evidence="6" id="KW-0732">Signal</keyword>
<comment type="subcellular location">
    <subcellularLocation>
        <location evidence="1">Membrane</location>
        <topology evidence="1">Single-pass type I membrane protein</topology>
    </subcellularLocation>
</comment>
<gene>
    <name evidence="20" type="ORF">PVAP13_1KG152600</name>
</gene>
<keyword evidence="4" id="KW-0808">Transferase</keyword>
<name>A0A8T0XDQ7_PANVG</name>
<organism evidence="20 21">
    <name type="scientific">Panicum virgatum</name>
    <name type="common">Blackwell switchgrass</name>
    <dbReference type="NCBI Taxonomy" id="38727"/>
    <lineage>
        <taxon>Eukaryota</taxon>
        <taxon>Viridiplantae</taxon>
        <taxon>Streptophyta</taxon>
        <taxon>Embryophyta</taxon>
        <taxon>Tracheophyta</taxon>
        <taxon>Spermatophyta</taxon>
        <taxon>Magnoliopsida</taxon>
        <taxon>Liliopsida</taxon>
        <taxon>Poales</taxon>
        <taxon>Poaceae</taxon>
        <taxon>PACMAD clade</taxon>
        <taxon>Panicoideae</taxon>
        <taxon>Panicodae</taxon>
        <taxon>Paniceae</taxon>
        <taxon>Panicinae</taxon>
        <taxon>Panicum</taxon>
        <taxon>Panicum sect. Hiantes</taxon>
    </lineage>
</organism>
<dbReference type="PROSITE" id="PS00108">
    <property type="entry name" value="PROTEIN_KINASE_ST"/>
    <property type="match status" value="1"/>
</dbReference>
<comment type="similarity">
    <text evidence="16">Belongs to the protein kinase superfamily.</text>
</comment>
<comment type="catalytic activity">
    <reaction evidence="14">
        <text>L-seryl-[protein] + ATP = O-phospho-L-seryl-[protein] + ADP + H(+)</text>
        <dbReference type="Rhea" id="RHEA:17989"/>
        <dbReference type="Rhea" id="RHEA-COMP:9863"/>
        <dbReference type="Rhea" id="RHEA-COMP:11604"/>
        <dbReference type="ChEBI" id="CHEBI:15378"/>
        <dbReference type="ChEBI" id="CHEBI:29999"/>
        <dbReference type="ChEBI" id="CHEBI:30616"/>
        <dbReference type="ChEBI" id="CHEBI:83421"/>
        <dbReference type="ChEBI" id="CHEBI:456216"/>
        <dbReference type="EC" id="2.7.11.1"/>
    </reaction>
</comment>
<dbReference type="EC" id="2.7.11.1" evidence="2"/>
<evidence type="ECO:0000256" key="16">
    <source>
        <dbReference type="RuleBase" id="RU000304"/>
    </source>
</evidence>
<keyword evidence="12" id="KW-0325">Glycoprotein</keyword>
<dbReference type="OrthoDB" id="4062651at2759"/>
<evidence type="ECO:0000256" key="10">
    <source>
        <dbReference type="ARBA" id="ARBA00022989"/>
    </source>
</evidence>
<evidence type="ECO:0000256" key="17">
    <source>
        <dbReference type="SAM" id="MobiDB-lite"/>
    </source>
</evidence>
<dbReference type="Gene3D" id="1.10.510.10">
    <property type="entry name" value="Transferase(Phosphotransferase) domain 1"/>
    <property type="match status" value="1"/>
</dbReference>
<reference evidence="20" key="1">
    <citation type="submission" date="2020-05" db="EMBL/GenBank/DDBJ databases">
        <title>WGS assembly of Panicum virgatum.</title>
        <authorList>
            <person name="Lovell J.T."/>
            <person name="Jenkins J."/>
            <person name="Shu S."/>
            <person name="Juenger T.E."/>
            <person name="Schmutz J."/>
        </authorList>
    </citation>
    <scope>NUCLEOTIDE SEQUENCE</scope>
    <source>
        <strain evidence="20">AP13</strain>
    </source>
</reference>
<evidence type="ECO:0000256" key="8">
    <source>
        <dbReference type="ARBA" id="ARBA00022777"/>
    </source>
</evidence>
<evidence type="ECO:0000256" key="2">
    <source>
        <dbReference type="ARBA" id="ARBA00012513"/>
    </source>
</evidence>
<dbReference type="InterPro" id="IPR011009">
    <property type="entry name" value="Kinase-like_dom_sf"/>
</dbReference>
<evidence type="ECO:0000256" key="3">
    <source>
        <dbReference type="ARBA" id="ARBA00022527"/>
    </source>
</evidence>
<evidence type="ECO:0000313" key="21">
    <source>
        <dbReference type="Proteomes" id="UP000823388"/>
    </source>
</evidence>
<comment type="caution">
    <text evidence="20">The sequence shown here is derived from an EMBL/GenBank/DDBJ whole genome shotgun (WGS) entry which is preliminary data.</text>
</comment>
<dbReference type="SUPFAM" id="SSF56112">
    <property type="entry name" value="Protein kinase-like (PK-like)"/>
    <property type="match status" value="1"/>
</dbReference>
<keyword evidence="21" id="KW-1185">Reference proteome</keyword>
<dbReference type="PANTHER" id="PTHR27009">
    <property type="entry name" value="RUST RESISTANCE KINASE LR10-RELATED"/>
    <property type="match status" value="1"/>
</dbReference>
<feature type="region of interest" description="Disordered" evidence="17">
    <location>
        <begin position="429"/>
        <end position="451"/>
    </location>
</feature>
<accession>A0A8T0XDQ7</accession>
<feature type="compositionally biased region" description="Low complexity" evidence="17">
    <location>
        <begin position="431"/>
        <end position="443"/>
    </location>
</feature>
<dbReference type="FunFam" id="1.10.510.10:FF:001023">
    <property type="entry name" value="Os07g0541700 protein"/>
    <property type="match status" value="1"/>
</dbReference>